<name>A0AAV9X8Y7_9PEZI</name>
<sequence>MRGDFTVAVGEVPNAQRNASIGTISKQLPLKVKDALKDTVRLGALTLIDSSVVDKFHASISIYDTGLFTLSRSPGTYAGKAASSFMLLQNTSGVFYEYIQGKVAPESVFIPLKETYNLNNYSALIFIAKLVPNEIHTITNPESLNIDFQLSSENGIAGVKVVTKNTILEEYTAQYMLVPKIPPAVISVRPGTPRCGGTVSFEFSRVEKARGRYVSFLPGFDKNRNRPRVIAGFSKIDISGAANRGIKLVVENVDWDGFVLYVSTEENITLVVVSVYWLAVDALVI</sequence>
<dbReference type="InterPro" id="IPR037221">
    <property type="entry name" value="H-type_lectin_dom_sf"/>
</dbReference>
<evidence type="ECO:0000313" key="2">
    <source>
        <dbReference type="EMBL" id="KAK6538535.1"/>
    </source>
</evidence>
<dbReference type="EMBL" id="JAVHJO010000007">
    <property type="protein sequence ID" value="KAK6538535.1"/>
    <property type="molecule type" value="Genomic_DNA"/>
</dbReference>
<gene>
    <name evidence="2" type="ORF">TWF694_010114</name>
</gene>
<dbReference type="AlphaFoldDB" id="A0AAV9X8Y7"/>
<dbReference type="Proteomes" id="UP001365542">
    <property type="component" value="Unassembled WGS sequence"/>
</dbReference>
<accession>A0AAV9X8Y7</accession>
<dbReference type="InterPro" id="IPR019019">
    <property type="entry name" value="H-type_lectin_domain"/>
</dbReference>
<evidence type="ECO:0000259" key="1">
    <source>
        <dbReference type="Pfam" id="PF09458"/>
    </source>
</evidence>
<organism evidence="2 3">
    <name type="scientific">Orbilia ellipsospora</name>
    <dbReference type="NCBI Taxonomy" id="2528407"/>
    <lineage>
        <taxon>Eukaryota</taxon>
        <taxon>Fungi</taxon>
        <taxon>Dikarya</taxon>
        <taxon>Ascomycota</taxon>
        <taxon>Pezizomycotina</taxon>
        <taxon>Orbiliomycetes</taxon>
        <taxon>Orbiliales</taxon>
        <taxon>Orbiliaceae</taxon>
        <taxon>Orbilia</taxon>
    </lineage>
</organism>
<dbReference type="Pfam" id="PF09458">
    <property type="entry name" value="H_lectin"/>
    <property type="match status" value="1"/>
</dbReference>
<dbReference type="Gene3D" id="2.60.40.2080">
    <property type="match status" value="1"/>
</dbReference>
<protein>
    <recommendedName>
        <fullName evidence="1">H-type lectin domain-containing protein</fullName>
    </recommendedName>
</protein>
<reference evidence="2 3" key="1">
    <citation type="submission" date="2019-10" db="EMBL/GenBank/DDBJ databases">
        <authorList>
            <person name="Palmer J.M."/>
        </authorList>
    </citation>
    <scope>NUCLEOTIDE SEQUENCE [LARGE SCALE GENOMIC DNA]</scope>
    <source>
        <strain evidence="2 3">TWF694</strain>
    </source>
</reference>
<keyword evidence="3" id="KW-1185">Reference proteome</keyword>
<evidence type="ECO:0000313" key="3">
    <source>
        <dbReference type="Proteomes" id="UP001365542"/>
    </source>
</evidence>
<feature type="domain" description="H-type lectin" evidence="1">
    <location>
        <begin position="214"/>
        <end position="280"/>
    </location>
</feature>
<dbReference type="GO" id="GO:0007155">
    <property type="term" value="P:cell adhesion"/>
    <property type="evidence" value="ECO:0007669"/>
    <property type="project" value="InterPro"/>
</dbReference>
<comment type="caution">
    <text evidence="2">The sequence shown here is derived from an EMBL/GenBank/DDBJ whole genome shotgun (WGS) entry which is preliminary data.</text>
</comment>
<dbReference type="SUPFAM" id="SSF141086">
    <property type="entry name" value="Agglutinin HPA-like"/>
    <property type="match status" value="1"/>
</dbReference>
<dbReference type="GO" id="GO:0030246">
    <property type="term" value="F:carbohydrate binding"/>
    <property type="evidence" value="ECO:0007669"/>
    <property type="project" value="InterPro"/>
</dbReference>
<proteinExistence type="predicted"/>